<comment type="similarity">
    <text evidence="1">Belongs to the Gfo/Idh/MocA family.</text>
</comment>
<dbReference type="Gene3D" id="3.40.50.720">
    <property type="entry name" value="NAD(P)-binding Rossmann-like Domain"/>
    <property type="match status" value="1"/>
</dbReference>
<keyword evidence="7" id="KW-1185">Reference proteome</keyword>
<dbReference type="SUPFAM" id="SSF55347">
    <property type="entry name" value="Glyceraldehyde-3-phosphate dehydrogenase-like, C-terminal domain"/>
    <property type="match status" value="1"/>
</dbReference>
<name>A0ABX1KGM3_9MICO</name>
<dbReference type="SUPFAM" id="SSF51735">
    <property type="entry name" value="NAD(P)-binding Rossmann-fold domains"/>
    <property type="match status" value="1"/>
</dbReference>
<reference evidence="6 7" key="1">
    <citation type="submission" date="2020-04" db="EMBL/GenBank/DDBJ databases">
        <title>CFH 90308 Microbacterium sp.</title>
        <authorList>
            <person name="Nie G."/>
            <person name="Ming H."/>
            <person name="Xia T."/>
        </authorList>
    </citation>
    <scope>NUCLEOTIDE SEQUENCE [LARGE SCALE GENOMIC DNA]</scope>
    <source>
        <strain evidence="6 7">CFH 90308</strain>
    </source>
</reference>
<sequence length="342" mass="36884">MGTGWVANQHMAGARSVAAHDLEVTAACDPRRDVLDDFCDRHGIGARFASAGELISSGTVDAVVLLTPPAVRHEVIDPALEHGLHVLVEKPFGENGHDAVTFTESAEAAGVTMAVSQNFRWFPEYAWLSDRLGRTDAGGIAFVEARTFQNRPQAPGAWRAEETKLEMAIFSVHLIDRVRWIARTPPVSVRAVTRRRRGSSLRGEQFSSLLIEFAGGAVGTVTSSWTSRTLPVNTFRVDTDLGSASVERTAPMSGDATGTAHFGAEPERLTFAETQPGEHAALSYGSSLREFAVAIAERRTPQHSARDNLQTMGIMEAAYRSAARGGTPVTIEEALYGHVAYA</sequence>
<dbReference type="Pfam" id="PF01408">
    <property type="entry name" value="GFO_IDH_MocA"/>
    <property type="match status" value="1"/>
</dbReference>
<dbReference type="Gene3D" id="3.30.360.10">
    <property type="entry name" value="Dihydrodipicolinate Reductase, domain 2"/>
    <property type="match status" value="1"/>
</dbReference>
<keyword evidence="2" id="KW-0560">Oxidoreductase</keyword>
<evidence type="ECO:0000256" key="2">
    <source>
        <dbReference type="ARBA" id="ARBA00023002"/>
    </source>
</evidence>
<feature type="domain" description="GFO/IDH/MocA-like oxidoreductase" evidence="5">
    <location>
        <begin position="136"/>
        <end position="244"/>
    </location>
</feature>
<evidence type="ECO:0000256" key="1">
    <source>
        <dbReference type="ARBA" id="ARBA00010928"/>
    </source>
</evidence>
<evidence type="ECO:0000259" key="4">
    <source>
        <dbReference type="Pfam" id="PF01408"/>
    </source>
</evidence>
<dbReference type="Proteomes" id="UP001429745">
    <property type="component" value="Unassembled WGS sequence"/>
</dbReference>
<accession>A0ABX1KGM3</accession>
<dbReference type="InterPro" id="IPR036291">
    <property type="entry name" value="NAD(P)-bd_dom_sf"/>
</dbReference>
<proteinExistence type="inferred from homology"/>
<dbReference type="InterPro" id="IPR051317">
    <property type="entry name" value="Gfo/Idh/MocA_oxidoreduct"/>
</dbReference>
<dbReference type="PANTHER" id="PTHR43708">
    <property type="entry name" value="CONSERVED EXPRESSED OXIDOREDUCTASE (EUROFUNG)"/>
    <property type="match status" value="1"/>
</dbReference>
<dbReference type="Pfam" id="PF22725">
    <property type="entry name" value="GFO_IDH_MocA_C3"/>
    <property type="match status" value="1"/>
</dbReference>
<feature type="domain" description="Gfo/Idh/MocA-like oxidoreductase N-terminal" evidence="4">
    <location>
        <begin position="2"/>
        <end position="115"/>
    </location>
</feature>
<dbReference type="InterPro" id="IPR000683">
    <property type="entry name" value="Gfo/Idh/MocA-like_OxRdtase_N"/>
</dbReference>
<evidence type="ECO:0000313" key="6">
    <source>
        <dbReference type="EMBL" id="NLP85269.1"/>
    </source>
</evidence>
<dbReference type="EMBL" id="JABACI010000004">
    <property type="protein sequence ID" value="NLP85269.1"/>
    <property type="molecule type" value="Genomic_DNA"/>
</dbReference>
<evidence type="ECO:0000313" key="7">
    <source>
        <dbReference type="Proteomes" id="UP001429745"/>
    </source>
</evidence>
<gene>
    <name evidence="6" type="ORF">HF576_15585</name>
</gene>
<keyword evidence="3" id="KW-0520">NAD</keyword>
<dbReference type="PANTHER" id="PTHR43708:SF5">
    <property type="entry name" value="CONSERVED EXPRESSED OXIDOREDUCTASE (EUROFUNG)-RELATED"/>
    <property type="match status" value="1"/>
</dbReference>
<evidence type="ECO:0000259" key="5">
    <source>
        <dbReference type="Pfam" id="PF22725"/>
    </source>
</evidence>
<protein>
    <submittedName>
        <fullName evidence="6">Gfo/Idh/MocA family oxidoreductase</fullName>
    </submittedName>
</protein>
<organism evidence="6 7">
    <name type="scientific">Microbacterium salsuginis</name>
    <dbReference type="NCBI Taxonomy" id="2722803"/>
    <lineage>
        <taxon>Bacteria</taxon>
        <taxon>Bacillati</taxon>
        <taxon>Actinomycetota</taxon>
        <taxon>Actinomycetes</taxon>
        <taxon>Micrococcales</taxon>
        <taxon>Microbacteriaceae</taxon>
        <taxon>Microbacterium</taxon>
    </lineage>
</organism>
<dbReference type="InterPro" id="IPR055170">
    <property type="entry name" value="GFO_IDH_MocA-like_dom"/>
</dbReference>
<evidence type="ECO:0000256" key="3">
    <source>
        <dbReference type="ARBA" id="ARBA00023027"/>
    </source>
</evidence>
<comment type="caution">
    <text evidence="6">The sequence shown here is derived from an EMBL/GenBank/DDBJ whole genome shotgun (WGS) entry which is preliminary data.</text>
</comment>